<evidence type="ECO:0000256" key="9">
    <source>
        <dbReference type="SAM" id="Phobius"/>
    </source>
</evidence>
<dbReference type="EMBL" id="JADKNH010000002">
    <property type="protein sequence ID" value="MBF4692082.1"/>
    <property type="molecule type" value="Genomic_DNA"/>
</dbReference>
<keyword evidence="6 9" id="KW-0812">Transmembrane</keyword>
<evidence type="ECO:0000256" key="1">
    <source>
        <dbReference type="ARBA" id="ARBA00004651"/>
    </source>
</evidence>
<evidence type="ECO:0000256" key="5">
    <source>
        <dbReference type="ARBA" id="ARBA00022683"/>
    </source>
</evidence>
<dbReference type="Proteomes" id="UP000614200">
    <property type="component" value="Unassembled WGS sequence"/>
</dbReference>
<proteinExistence type="predicted"/>
<gene>
    <name evidence="10" type="ORF">ISU02_03080</name>
</gene>
<evidence type="ECO:0000256" key="7">
    <source>
        <dbReference type="ARBA" id="ARBA00022989"/>
    </source>
</evidence>
<evidence type="ECO:0000256" key="6">
    <source>
        <dbReference type="ARBA" id="ARBA00022692"/>
    </source>
</evidence>
<feature type="transmembrane region" description="Helical" evidence="9">
    <location>
        <begin position="72"/>
        <end position="90"/>
    </location>
</feature>
<dbReference type="PROSITE" id="PS51106">
    <property type="entry name" value="PTS_EIIC_TYPE_4"/>
    <property type="match status" value="1"/>
</dbReference>
<keyword evidence="2" id="KW-0813">Transport</keyword>
<dbReference type="Pfam" id="PF03609">
    <property type="entry name" value="EII-Sor"/>
    <property type="match status" value="1"/>
</dbReference>
<feature type="transmembrane region" description="Helical" evidence="9">
    <location>
        <begin position="145"/>
        <end position="166"/>
    </location>
</feature>
<feature type="transmembrane region" description="Helical" evidence="9">
    <location>
        <begin position="35"/>
        <end position="60"/>
    </location>
</feature>
<keyword evidence="8 9" id="KW-0472">Membrane</keyword>
<evidence type="ECO:0000313" key="11">
    <source>
        <dbReference type="Proteomes" id="UP000614200"/>
    </source>
</evidence>
<comment type="subcellular location">
    <subcellularLocation>
        <location evidence="1">Cell membrane</location>
        <topology evidence="1">Multi-pass membrane protein</topology>
    </subcellularLocation>
</comment>
<comment type="caution">
    <text evidence="10">The sequence shown here is derived from an EMBL/GenBank/DDBJ whole genome shotgun (WGS) entry which is preliminary data.</text>
</comment>
<feature type="transmembrane region" description="Helical" evidence="9">
    <location>
        <begin position="7"/>
        <end position="29"/>
    </location>
</feature>
<evidence type="ECO:0000256" key="8">
    <source>
        <dbReference type="ARBA" id="ARBA00023136"/>
    </source>
</evidence>
<dbReference type="InterPro" id="IPR004700">
    <property type="entry name" value="PTS_IIC_man"/>
</dbReference>
<feature type="transmembrane region" description="Helical" evidence="9">
    <location>
        <begin position="186"/>
        <end position="212"/>
    </location>
</feature>
<keyword evidence="5" id="KW-0598">Phosphotransferase system</keyword>
<keyword evidence="4 10" id="KW-0762">Sugar transport</keyword>
<evidence type="ECO:0000256" key="2">
    <source>
        <dbReference type="ARBA" id="ARBA00022448"/>
    </source>
</evidence>
<evidence type="ECO:0000256" key="4">
    <source>
        <dbReference type="ARBA" id="ARBA00022597"/>
    </source>
</evidence>
<protein>
    <submittedName>
        <fullName evidence="10">PTS sugar transporter subunit IIC</fullName>
    </submittedName>
</protein>
<organism evidence="10 11">
    <name type="scientific">Fusibacter ferrireducens</name>
    <dbReference type="NCBI Taxonomy" id="2785058"/>
    <lineage>
        <taxon>Bacteria</taxon>
        <taxon>Bacillati</taxon>
        <taxon>Bacillota</taxon>
        <taxon>Clostridia</taxon>
        <taxon>Eubacteriales</taxon>
        <taxon>Eubacteriales Family XII. Incertae Sedis</taxon>
        <taxon>Fusibacter</taxon>
    </lineage>
</organism>
<evidence type="ECO:0000313" key="10">
    <source>
        <dbReference type="EMBL" id="MBF4692082.1"/>
    </source>
</evidence>
<accession>A0ABR9ZNN2</accession>
<dbReference type="RefSeq" id="WP_194700329.1">
    <property type="nucleotide sequence ID" value="NZ_JADKNH010000002.1"/>
</dbReference>
<reference evidence="10 11" key="1">
    <citation type="submission" date="2020-11" db="EMBL/GenBank/DDBJ databases">
        <title>Fusibacter basophilias sp. nov.</title>
        <authorList>
            <person name="Qiu D."/>
        </authorList>
    </citation>
    <scope>NUCLEOTIDE SEQUENCE [LARGE SCALE GENOMIC DNA]</scope>
    <source>
        <strain evidence="10 11">Q10-2</strain>
    </source>
</reference>
<evidence type="ECO:0000256" key="3">
    <source>
        <dbReference type="ARBA" id="ARBA00022475"/>
    </source>
</evidence>
<keyword evidence="11" id="KW-1185">Reference proteome</keyword>
<feature type="transmembrane region" description="Helical" evidence="9">
    <location>
        <begin position="96"/>
        <end position="124"/>
    </location>
</feature>
<keyword evidence="7 9" id="KW-1133">Transmembrane helix</keyword>
<feature type="transmembrane region" description="Helical" evidence="9">
    <location>
        <begin position="219"/>
        <end position="252"/>
    </location>
</feature>
<name>A0ABR9ZNN2_9FIRM</name>
<sequence length="264" mass="27888">MHVYQIILIAIFVYLGAIGSIVGNTIGWYTLGRPLVAAFIVGIILGDVQTAILVGISLQIMYMGNVTPGGAVAWDLSYATYIGTAGALVFGRGLDVAQVIGLAVVFAGIGGLVGQIMWNVSYALNLPLNRVANKYAETGETKKMFIPNLVLGQLIGFSCRFIPAVIVLTSMTAASAQGDFATLIPAWVTTALGVFGGMMAALGMGIIISFLFKKKYHVAIYLAGFILVTYFGQSTMAVAVLAIIISILYYVVITGLESKKGEVL</sequence>
<keyword evidence="3" id="KW-1003">Cell membrane</keyword>